<feature type="transmembrane region" description="Helical" evidence="1">
    <location>
        <begin position="65"/>
        <end position="86"/>
    </location>
</feature>
<keyword evidence="1" id="KW-1133">Transmembrane helix</keyword>
<evidence type="ECO:0000313" key="2">
    <source>
        <dbReference type="EMBL" id="OCQ23815.1"/>
    </source>
</evidence>
<proteinExistence type="predicted"/>
<keyword evidence="1" id="KW-0472">Membrane</keyword>
<accession>A0A1C0TWW2</accession>
<feature type="transmembrane region" description="Helical" evidence="1">
    <location>
        <begin position="7"/>
        <end position="23"/>
    </location>
</feature>
<evidence type="ECO:0000313" key="3">
    <source>
        <dbReference type="Proteomes" id="UP000093366"/>
    </source>
</evidence>
<gene>
    <name evidence="2" type="ORF">A7985_07715</name>
</gene>
<evidence type="ECO:0000256" key="1">
    <source>
        <dbReference type="SAM" id="Phobius"/>
    </source>
</evidence>
<dbReference type="EMBL" id="MAUJ01000001">
    <property type="protein sequence ID" value="OCQ23815.1"/>
    <property type="molecule type" value="Genomic_DNA"/>
</dbReference>
<keyword evidence="1" id="KW-0812">Transmembrane</keyword>
<comment type="caution">
    <text evidence="2">The sequence shown here is derived from an EMBL/GenBank/DDBJ whole genome shotgun (WGS) entry which is preliminary data.</text>
</comment>
<dbReference type="Proteomes" id="UP000093366">
    <property type="component" value="Unassembled WGS sequence"/>
</dbReference>
<sequence>MSENKLRAIFSFTPLVFIVVGFFRPSFEHEFSELLYMLSFVASLVIGVVCPIPLILKSQLKRYKVMYSILALFNIHLLSILLLNHLDGIC</sequence>
<name>A0A1C0TWW2_9GAMM</name>
<dbReference type="AlphaFoldDB" id="A0A1C0TWW2"/>
<reference evidence="3" key="1">
    <citation type="submission" date="2016-07" db="EMBL/GenBank/DDBJ databases">
        <authorList>
            <person name="Florea S."/>
            <person name="Webb J.S."/>
            <person name="Jaromczyk J."/>
            <person name="Schardl C.L."/>
        </authorList>
    </citation>
    <scope>NUCLEOTIDE SEQUENCE [LARGE SCALE GENOMIC DNA]</scope>
    <source>
        <strain evidence="3">IPB1</strain>
    </source>
</reference>
<organism evidence="2 3">
    <name type="scientific">Pseudoalteromonas luteoviolacea</name>
    <dbReference type="NCBI Taxonomy" id="43657"/>
    <lineage>
        <taxon>Bacteria</taxon>
        <taxon>Pseudomonadati</taxon>
        <taxon>Pseudomonadota</taxon>
        <taxon>Gammaproteobacteria</taxon>
        <taxon>Alteromonadales</taxon>
        <taxon>Pseudoalteromonadaceae</taxon>
        <taxon>Pseudoalteromonas</taxon>
    </lineage>
</organism>
<feature type="transmembrane region" description="Helical" evidence="1">
    <location>
        <begin position="35"/>
        <end position="56"/>
    </location>
</feature>
<protein>
    <submittedName>
        <fullName evidence="2">Uncharacterized protein</fullName>
    </submittedName>
</protein>